<gene>
    <name evidence="2" type="ORF">CC80DRAFT_494923</name>
</gene>
<dbReference type="Pfam" id="PF10544">
    <property type="entry name" value="T5orf172"/>
    <property type="match status" value="1"/>
</dbReference>
<dbReference type="InterPro" id="IPR018306">
    <property type="entry name" value="Phage_T5_Orf172_DNA-bd"/>
</dbReference>
<evidence type="ECO:0000313" key="3">
    <source>
        <dbReference type="Proteomes" id="UP000800035"/>
    </source>
</evidence>
<reference evidence="2" key="1">
    <citation type="journal article" date="2020" name="Stud. Mycol.">
        <title>101 Dothideomycetes genomes: a test case for predicting lifestyles and emergence of pathogens.</title>
        <authorList>
            <person name="Haridas S."/>
            <person name="Albert R."/>
            <person name="Binder M."/>
            <person name="Bloem J."/>
            <person name="Labutti K."/>
            <person name="Salamov A."/>
            <person name="Andreopoulos B."/>
            <person name="Baker S."/>
            <person name="Barry K."/>
            <person name="Bills G."/>
            <person name="Bluhm B."/>
            <person name="Cannon C."/>
            <person name="Castanera R."/>
            <person name="Culley D."/>
            <person name="Daum C."/>
            <person name="Ezra D."/>
            <person name="Gonzalez J."/>
            <person name="Henrissat B."/>
            <person name="Kuo A."/>
            <person name="Liang C."/>
            <person name="Lipzen A."/>
            <person name="Lutzoni F."/>
            <person name="Magnuson J."/>
            <person name="Mondo S."/>
            <person name="Nolan M."/>
            <person name="Ohm R."/>
            <person name="Pangilinan J."/>
            <person name="Park H.-J."/>
            <person name="Ramirez L."/>
            <person name="Alfaro M."/>
            <person name="Sun H."/>
            <person name="Tritt A."/>
            <person name="Yoshinaga Y."/>
            <person name="Zwiers L.-H."/>
            <person name="Turgeon B."/>
            <person name="Goodwin S."/>
            <person name="Spatafora J."/>
            <person name="Crous P."/>
            <person name="Grigoriev I."/>
        </authorList>
    </citation>
    <scope>NUCLEOTIDE SEQUENCE</scope>
    <source>
        <strain evidence="2">CBS 675.92</strain>
    </source>
</reference>
<accession>A0A6A5TQG5</accession>
<dbReference type="AlphaFoldDB" id="A0A6A5TQG5"/>
<keyword evidence="3" id="KW-1185">Reference proteome</keyword>
<dbReference type="OrthoDB" id="2417614at2759"/>
<evidence type="ECO:0000313" key="2">
    <source>
        <dbReference type="EMBL" id="KAF1953036.1"/>
    </source>
</evidence>
<protein>
    <submittedName>
        <fullName evidence="2">DUF1766-domain-containing protein</fullName>
    </submittedName>
</protein>
<dbReference type="EMBL" id="ML977006">
    <property type="protein sequence ID" value="KAF1953036.1"/>
    <property type="molecule type" value="Genomic_DNA"/>
</dbReference>
<dbReference type="PANTHER" id="PTHR28094">
    <property type="entry name" value="MEIOTICALLY UP-REGULATED GENE 113 PROTEIN"/>
    <property type="match status" value="1"/>
</dbReference>
<evidence type="ECO:0000259" key="1">
    <source>
        <dbReference type="SMART" id="SM00974"/>
    </source>
</evidence>
<dbReference type="InterPro" id="IPR053006">
    <property type="entry name" value="Meiosis_regulatory"/>
</dbReference>
<proteinExistence type="predicted"/>
<dbReference type="PANTHER" id="PTHR28094:SF1">
    <property type="entry name" value="MEIOTICALLY UP-REGULATED GENE 113 PROTEIN"/>
    <property type="match status" value="1"/>
</dbReference>
<feature type="domain" description="Bacteriophage T5 Orf172 DNA-binding" evidence="1">
    <location>
        <begin position="134"/>
        <end position="222"/>
    </location>
</feature>
<dbReference type="SMART" id="SM00974">
    <property type="entry name" value="T5orf172"/>
    <property type="match status" value="1"/>
</dbReference>
<name>A0A6A5TQG5_9PLEO</name>
<dbReference type="Proteomes" id="UP000800035">
    <property type="component" value="Unassembled WGS sequence"/>
</dbReference>
<organism evidence="2 3">
    <name type="scientific">Byssothecium circinans</name>
    <dbReference type="NCBI Taxonomy" id="147558"/>
    <lineage>
        <taxon>Eukaryota</taxon>
        <taxon>Fungi</taxon>
        <taxon>Dikarya</taxon>
        <taxon>Ascomycota</taxon>
        <taxon>Pezizomycotina</taxon>
        <taxon>Dothideomycetes</taxon>
        <taxon>Pleosporomycetidae</taxon>
        <taxon>Pleosporales</taxon>
        <taxon>Massarineae</taxon>
        <taxon>Massarinaceae</taxon>
        <taxon>Byssothecium</taxon>
    </lineage>
</organism>
<sequence length="275" mass="31672">MDKHRMGALETYLERLSNNKEQANTPDVTPSFTTSEFEKWMEAVSGSTGAASATGATSTVKSNVNSTNAYHNTTLSPTFTPPRRMDSYRLEITGSGQPKSTIGKHVNEAIFNAIWQVLTPRAQESGFIYVLRHYSNPDYRKIGYSNNVKRRRKQWDSDCGRHHAQDSLPEDGYVLHAGRVEKIIHAELKDVRMRAQCDRCKARHCEWFKVTEEDLREVFEKWKRWINQRPYTEGIGSIWRLRADMIAHLEKDLKIEENMERRSSMATSIKVEAST</sequence>